<name>A0A7R9ZPU6_9STRA</name>
<protein>
    <submittedName>
        <fullName evidence="1">Uncharacterized protein</fullName>
    </submittedName>
</protein>
<dbReference type="InterPro" id="IPR008996">
    <property type="entry name" value="IL1/FGF"/>
</dbReference>
<dbReference type="AlphaFoldDB" id="A0A7R9ZPU6"/>
<evidence type="ECO:0000313" key="1">
    <source>
        <dbReference type="EMBL" id="CAD8339938.1"/>
    </source>
</evidence>
<proteinExistence type="predicted"/>
<organism evidence="1">
    <name type="scientific">Craspedostauros australis</name>
    <dbReference type="NCBI Taxonomy" id="1486917"/>
    <lineage>
        <taxon>Eukaryota</taxon>
        <taxon>Sar</taxon>
        <taxon>Stramenopiles</taxon>
        <taxon>Ochrophyta</taxon>
        <taxon>Bacillariophyta</taxon>
        <taxon>Bacillariophyceae</taxon>
        <taxon>Bacillariophycidae</taxon>
        <taxon>Naviculales</taxon>
        <taxon>Naviculaceae</taxon>
        <taxon>Craspedostauros</taxon>
    </lineage>
</organism>
<dbReference type="SUPFAM" id="SSF50353">
    <property type="entry name" value="Cytokine"/>
    <property type="match status" value="1"/>
</dbReference>
<reference evidence="1" key="1">
    <citation type="submission" date="2021-01" db="EMBL/GenBank/DDBJ databases">
        <authorList>
            <person name="Corre E."/>
            <person name="Pelletier E."/>
            <person name="Niang G."/>
            <person name="Scheremetjew M."/>
            <person name="Finn R."/>
            <person name="Kale V."/>
            <person name="Holt S."/>
            <person name="Cochrane G."/>
            <person name="Meng A."/>
            <person name="Brown T."/>
            <person name="Cohen L."/>
        </authorList>
    </citation>
    <scope>NUCLEOTIDE SEQUENCE</scope>
    <source>
        <strain evidence="1">CCMP3328</strain>
    </source>
</reference>
<dbReference type="EMBL" id="HBEF01019572">
    <property type="protein sequence ID" value="CAD8339938.1"/>
    <property type="molecule type" value="Transcribed_RNA"/>
</dbReference>
<gene>
    <name evidence="1" type="ORF">CAUS1442_LOCUS12071</name>
</gene>
<sequence>MHLFPQSWAKTKPEFVSNVSVRHVATGKYLAVSVSNGLTLSDKLNETCIFGYWKRQGGIFGMQSRYSRKWAGQSLLGKLSCNANAFGRREEWDADGEWSETSLLCASAGWGNGGYLLATPDRDTVVVGGGGLVDKKQADQWCIAETGA</sequence>
<accession>A0A7R9ZPU6</accession>